<dbReference type="HOGENOM" id="CLU_005132_0_0_1"/>
<dbReference type="Proteomes" id="UP000029964">
    <property type="component" value="Unassembled WGS sequence"/>
</dbReference>
<feature type="region of interest" description="Disordered" evidence="1">
    <location>
        <begin position="78"/>
        <end position="103"/>
    </location>
</feature>
<dbReference type="InterPro" id="IPR057218">
    <property type="entry name" value="DUF7896"/>
</dbReference>
<feature type="region of interest" description="Disordered" evidence="1">
    <location>
        <begin position="254"/>
        <end position="277"/>
    </location>
</feature>
<feature type="region of interest" description="Disordered" evidence="1">
    <location>
        <begin position="355"/>
        <end position="408"/>
    </location>
</feature>
<keyword evidence="4" id="KW-1185">Reference proteome</keyword>
<organism evidence="3 4">
    <name type="scientific">Hapsidospora chrysogenum (strain ATCC 11550 / CBS 779.69 / DSM 880 / IAM 14645 / JCM 23072 / IMI 49137)</name>
    <name type="common">Acremonium chrysogenum</name>
    <dbReference type="NCBI Taxonomy" id="857340"/>
    <lineage>
        <taxon>Eukaryota</taxon>
        <taxon>Fungi</taxon>
        <taxon>Dikarya</taxon>
        <taxon>Ascomycota</taxon>
        <taxon>Pezizomycotina</taxon>
        <taxon>Sordariomycetes</taxon>
        <taxon>Hypocreomycetidae</taxon>
        <taxon>Hypocreales</taxon>
        <taxon>Bionectriaceae</taxon>
        <taxon>Hapsidospora</taxon>
    </lineage>
</organism>
<evidence type="ECO:0000313" key="3">
    <source>
        <dbReference type="EMBL" id="KFH45764.1"/>
    </source>
</evidence>
<name>A0A086T8T2_HAPC1</name>
<dbReference type="Pfam" id="PF25438">
    <property type="entry name" value="DUF7896"/>
    <property type="match status" value="1"/>
</dbReference>
<feature type="domain" description="C2H2-type" evidence="2">
    <location>
        <begin position="1205"/>
        <end position="1225"/>
    </location>
</feature>
<protein>
    <submittedName>
        <fullName evidence="3">Metallothionein expression activator-like protein</fullName>
    </submittedName>
</protein>
<feature type="compositionally biased region" description="Polar residues" evidence="1">
    <location>
        <begin position="846"/>
        <end position="855"/>
    </location>
</feature>
<gene>
    <name evidence="3" type="ORF">ACRE_033630</name>
</gene>
<feature type="domain" description="C2H2-type" evidence="2">
    <location>
        <begin position="1139"/>
        <end position="1169"/>
    </location>
</feature>
<feature type="region of interest" description="Disordered" evidence="1">
    <location>
        <begin position="802"/>
        <end position="886"/>
    </location>
</feature>
<dbReference type="Gene3D" id="3.30.160.60">
    <property type="entry name" value="Classic Zinc Finger"/>
    <property type="match status" value="1"/>
</dbReference>
<feature type="region of interest" description="Disordered" evidence="1">
    <location>
        <begin position="308"/>
        <end position="343"/>
    </location>
</feature>
<sequence length="1284" mass="141565">MDTAPPLQPLPGPGPNEEQVEHILDEVGHDRVVRPATAAHHRQRNFPERLLASQACLPIRQPELDNIRQKSACDESVLSDTRRRKASNATSVSAASAATTGDATEYQDRDAAIAQLLAQQADIRSQLSALLTARHGFDHAQELRMLQHKCRVLEGLIHQQGLTSRIPILSDAEEARALQYRCECLEAACWQDCKLILYPPVPYYSQACADRVPLLLVAIDPIAVLRQSSGDGPDGFAHWLERHIGQHDSIIRDVGPSVPLRHEPEASTATSPTQPGSSALPLYRCWNERCVHYVYGFTNQLDRDAHMSTHSVSSSQRDSGLSVPATPSLKAQKSRSTLISSSAGTVGPVAPVTLPRLTVPTNPPALSLQTQSRHRRGSSVGFSRPSGRHFTSRRDSVDSENEPLLPPLKRSRVGHSRLESIGELQLLRDNDPCLRCKVSHKACDSNHLCSFCLEHPATGQEEHWKVLGCYRGPIASFVDIFIPAPVSPRQARTPITPLAYRRNVNDYLQRIYDFPDNTMHVVRDVLDFKDSFWWSGQLDQRPNSVLSASQATRDAPYPAPPILVALASSRNCQDTCYDLLELLNITGFLSSSRTTEEATYPVLYRAKLLLREVAFYDVTLPDPAIRIEQSKSRRTPPEEIDSDEHLRLVQDCLSRYLQVFEATISLKSSLPVREWLAAFYSLCIFSVVRTLLVDMAISSAQMPVLRQADGSSMESDARTMHSAYKAMVEFFSASGPSPLDSLKADVSAEELSFLDAASQVTKRDTWTANNIISSSDFLMSLGDSSPGELVFNGFIRQRRSGEVSRRLPAQLSSTTRPGGEAGRSDDSFPFTETPWSTNVEPHAGGSSKSQQPQLSRSRRHTLGEAPAYLQGPQHPSSSPQSPSRFKAYPRVPLRRVYCTKCGEYPEGFRGEHELRRHTEAKHAALVKRWVCKEPESQASTAPQPVIALSKCKACLTQKHYGAYYNAAAHLRRAHFNPHRGGKASGDWPPMSVLKDWMQEVRQAVDIPQGDASSSGGEDQEPKASRSDFYGPGGTSMLDMSSVSMPSSSGQQMVSPATEGPWSAAQESPTYRSAAGGDNRNRCPHPDCGRIFKDLASHMLTHQEERPEKCPIESCEYHTKGFARKYDKNRHALTHYKGIMVCPFCPGAGTAFEKTFNRADVFKRHLTSVHNVEQTPSNSRKLFVGEMHSLHSGAGSGARVQQGAGAECSICHVRFSTAQDFYEHLDDCVLSVIVPQGRGQGQPSRSAPTPQHMPSMQQNQPISFPAASGNHGRHTRDDSCGGAGS</sequence>
<dbReference type="OrthoDB" id="4738706at2759"/>
<feature type="domain" description="C2H2-type" evidence="2">
    <location>
        <begin position="1107"/>
        <end position="1134"/>
    </location>
</feature>
<feature type="compositionally biased region" description="Polar residues" evidence="1">
    <location>
        <begin position="1240"/>
        <end position="1261"/>
    </location>
</feature>
<proteinExistence type="predicted"/>
<feature type="region of interest" description="Disordered" evidence="1">
    <location>
        <begin position="1006"/>
        <end position="1079"/>
    </location>
</feature>
<feature type="domain" description="C2H2-type" evidence="2">
    <location>
        <begin position="283"/>
        <end position="310"/>
    </location>
</feature>
<feature type="region of interest" description="Disordered" evidence="1">
    <location>
        <begin position="1235"/>
        <end position="1284"/>
    </location>
</feature>
<evidence type="ECO:0000313" key="4">
    <source>
        <dbReference type="Proteomes" id="UP000029964"/>
    </source>
</evidence>
<feature type="compositionally biased region" description="Polar residues" evidence="1">
    <location>
        <begin position="329"/>
        <end position="343"/>
    </location>
</feature>
<dbReference type="SMART" id="SM00355">
    <property type="entry name" value="ZnF_C2H2"/>
    <property type="match status" value="6"/>
</dbReference>
<dbReference type="STRING" id="857340.A0A086T8T2"/>
<feature type="domain" description="C2H2-type" evidence="2">
    <location>
        <begin position="1080"/>
        <end position="1101"/>
    </location>
</feature>
<reference evidence="4" key="1">
    <citation type="journal article" date="2014" name="Genome Announc.">
        <title>Genome sequence and annotation of Acremonium chrysogenum, producer of the beta-lactam antibiotic cephalosporin C.</title>
        <authorList>
            <person name="Terfehr D."/>
            <person name="Dahlmann T.A."/>
            <person name="Specht T."/>
            <person name="Zadra I."/>
            <person name="Kuernsteiner H."/>
            <person name="Kueck U."/>
        </authorList>
    </citation>
    <scope>NUCLEOTIDE SEQUENCE [LARGE SCALE GENOMIC DNA]</scope>
    <source>
        <strain evidence="4">ATCC 11550 / CBS 779.69 / DSM 880 / IAM 14645 / JCM 23072 / IMI 49137</strain>
    </source>
</reference>
<feature type="compositionally biased region" description="Low complexity" evidence="1">
    <location>
        <begin position="87"/>
        <end position="103"/>
    </location>
</feature>
<dbReference type="InterPro" id="IPR013087">
    <property type="entry name" value="Znf_C2H2_type"/>
</dbReference>
<feature type="compositionally biased region" description="Polar residues" evidence="1">
    <location>
        <begin position="308"/>
        <end position="319"/>
    </location>
</feature>
<dbReference type="PANTHER" id="PTHR42031:SF1">
    <property type="entry name" value="KEY LIME PATHOGENICITY PROTEIN"/>
    <property type="match status" value="1"/>
</dbReference>
<feature type="compositionally biased region" description="Low complexity" evidence="1">
    <location>
        <begin position="1035"/>
        <end position="1055"/>
    </location>
</feature>
<feature type="domain" description="C2H2-type" evidence="2">
    <location>
        <begin position="896"/>
        <end position="922"/>
    </location>
</feature>
<accession>A0A086T8T2</accession>
<dbReference type="PANTHER" id="PTHR42031">
    <property type="entry name" value="KEY LIME PATHOGENICITY PROTEIN"/>
    <property type="match status" value="1"/>
</dbReference>
<comment type="caution">
    <text evidence="3">The sequence shown here is derived from an EMBL/GenBank/DDBJ whole genome shotgun (WGS) entry which is preliminary data.</text>
</comment>
<feature type="compositionally biased region" description="Low complexity" evidence="1">
    <location>
        <begin position="872"/>
        <end position="883"/>
    </location>
</feature>
<evidence type="ECO:0000256" key="1">
    <source>
        <dbReference type="SAM" id="MobiDB-lite"/>
    </source>
</evidence>
<evidence type="ECO:0000259" key="2">
    <source>
        <dbReference type="SMART" id="SM00355"/>
    </source>
</evidence>
<feature type="compositionally biased region" description="Polar residues" evidence="1">
    <location>
        <begin position="267"/>
        <end position="277"/>
    </location>
</feature>
<dbReference type="EMBL" id="JPKY01000027">
    <property type="protein sequence ID" value="KFH45764.1"/>
    <property type="molecule type" value="Genomic_DNA"/>
</dbReference>